<protein>
    <submittedName>
        <fullName evidence="2">Uncharacterized protein</fullName>
    </submittedName>
</protein>
<evidence type="ECO:0000313" key="3">
    <source>
        <dbReference type="Proteomes" id="UP000693970"/>
    </source>
</evidence>
<reference evidence="2" key="1">
    <citation type="journal article" date="2021" name="Sci. Rep.">
        <title>Diploid genomic architecture of Nitzschia inconspicua, an elite biomass production diatom.</title>
        <authorList>
            <person name="Oliver A."/>
            <person name="Podell S."/>
            <person name="Pinowska A."/>
            <person name="Traller J.C."/>
            <person name="Smith S.R."/>
            <person name="McClure R."/>
            <person name="Beliaev A."/>
            <person name="Bohutskyi P."/>
            <person name="Hill E.A."/>
            <person name="Rabines A."/>
            <person name="Zheng H."/>
            <person name="Allen L.Z."/>
            <person name="Kuo A."/>
            <person name="Grigoriev I.V."/>
            <person name="Allen A.E."/>
            <person name="Hazlebeck D."/>
            <person name="Allen E.E."/>
        </authorList>
    </citation>
    <scope>NUCLEOTIDE SEQUENCE</scope>
    <source>
        <strain evidence="2">Hildebrandi</strain>
    </source>
</reference>
<proteinExistence type="predicted"/>
<evidence type="ECO:0000313" key="2">
    <source>
        <dbReference type="EMBL" id="KAG7373364.1"/>
    </source>
</evidence>
<gene>
    <name evidence="2" type="ORF">IV203_034088</name>
</gene>
<dbReference type="EMBL" id="JAGRRH010000002">
    <property type="protein sequence ID" value="KAG7373364.1"/>
    <property type="molecule type" value="Genomic_DNA"/>
</dbReference>
<comment type="caution">
    <text evidence="2">The sequence shown here is derived from an EMBL/GenBank/DDBJ whole genome shotgun (WGS) entry which is preliminary data.</text>
</comment>
<dbReference type="OrthoDB" id="43535at2759"/>
<feature type="compositionally biased region" description="Basic and acidic residues" evidence="1">
    <location>
        <begin position="218"/>
        <end position="235"/>
    </location>
</feature>
<name>A0A9K3Q9J5_9STRA</name>
<keyword evidence="3" id="KW-1185">Reference proteome</keyword>
<dbReference type="AlphaFoldDB" id="A0A9K3Q9J5"/>
<sequence length="244" mass="27517">MGNEDDNNGNKWQDTLYIWDGIVTVDDKTAAGDKKMSDISVSWEGTWVPVDDCPDASKAAAPKRNAFAEYIDSDFLFSVSGTASALNDSEEERLFVAKLAEGDGWDMEQSGKKEKHTDKEHEVLVKSLRWSGNMYDQTENLIVAKGTNEFGPFVSVGWMRPGNRWTLARRYLSNENDPRVKWTLQELQDAIVKEAVELVEDSGQKKLTIPPWHNAVLHSDHQEATKRGEKRKHEEGDDGETTSQ</sequence>
<dbReference type="Proteomes" id="UP000693970">
    <property type="component" value="Unassembled WGS sequence"/>
</dbReference>
<reference evidence="2" key="2">
    <citation type="submission" date="2021-04" db="EMBL/GenBank/DDBJ databases">
        <authorList>
            <person name="Podell S."/>
        </authorList>
    </citation>
    <scope>NUCLEOTIDE SEQUENCE</scope>
    <source>
        <strain evidence="2">Hildebrandi</strain>
    </source>
</reference>
<organism evidence="2 3">
    <name type="scientific">Nitzschia inconspicua</name>
    <dbReference type="NCBI Taxonomy" id="303405"/>
    <lineage>
        <taxon>Eukaryota</taxon>
        <taxon>Sar</taxon>
        <taxon>Stramenopiles</taxon>
        <taxon>Ochrophyta</taxon>
        <taxon>Bacillariophyta</taxon>
        <taxon>Bacillariophyceae</taxon>
        <taxon>Bacillariophycidae</taxon>
        <taxon>Bacillariales</taxon>
        <taxon>Bacillariaceae</taxon>
        <taxon>Nitzschia</taxon>
    </lineage>
</organism>
<accession>A0A9K3Q9J5</accession>
<feature type="region of interest" description="Disordered" evidence="1">
    <location>
        <begin position="209"/>
        <end position="244"/>
    </location>
</feature>
<evidence type="ECO:0000256" key="1">
    <source>
        <dbReference type="SAM" id="MobiDB-lite"/>
    </source>
</evidence>